<dbReference type="Pfam" id="PF00091">
    <property type="entry name" value="Tubulin"/>
    <property type="match status" value="1"/>
</dbReference>
<dbReference type="PANTHER" id="PTHR30314:SF3">
    <property type="entry name" value="MITOCHONDRIAL DIVISION PROTEIN FSZA"/>
    <property type="match status" value="1"/>
</dbReference>
<dbReference type="InterPro" id="IPR018316">
    <property type="entry name" value="Tubulin/FtsZ_2-layer-sand-dom"/>
</dbReference>
<comment type="function">
    <text evidence="4 6">Essential cell division protein that forms a contractile ring structure (Z ring) at the future cell division site. The regulation of the ring assembly controls the timing and the location of cell division. One of the functions of the FtsZ ring is to recruit other cell division proteins to the septum to produce a new cell wall between the dividing cells. Binds GTP and shows GTPase activity.</text>
</comment>
<keyword evidence="4 6" id="KW-0132">Cell division</keyword>
<organism evidence="9 10">
    <name type="scientific">Berkelbacteria bacterium GW2011_GWA1_36_9</name>
    <dbReference type="NCBI Taxonomy" id="1618331"/>
    <lineage>
        <taxon>Bacteria</taxon>
        <taxon>Candidatus Berkelbacteria</taxon>
    </lineage>
</organism>
<dbReference type="HAMAP" id="MF_00909">
    <property type="entry name" value="FtsZ"/>
    <property type="match status" value="1"/>
</dbReference>
<dbReference type="PROSITE" id="PS01135">
    <property type="entry name" value="FTSZ_2"/>
    <property type="match status" value="1"/>
</dbReference>
<feature type="binding site" evidence="4">
    <location>
        <position position="152"/>
    </location>
    <ligand>
        <name>GTP</name>
        <dbReference type="ChEBI" id="CHEBI:37565"/>
    </ligand>
</feature>
<gene>
    <name evidence="4" type="primary">ftsZ</name>
    <name evidence="9" type="ORF">US31_C0017G0022</name>
</gene>
<feature type="domain" description="Tubulin/FtsZ 2-layer sandwich" evidence="8">
    <location>
        <begin position="218"/>
        <end position="335"/>
    </location>
</feature>
<dbReference type="SUPFAM" id="SSF55307">
    <property type="entry name" value="Tubulin C-terminal domain-like"/>
    <property type="match status" value="1"/>
</dbReference>
<name>A0A0G0FEX9_9BACT</name>
<dbReference type="SUPFAM" id="SSF52490">
    <property type="entry name" value="Tubulin nucleotide-binding domain-like"/>
    <property type="match status" value="1"/>
</dbReference>
<dbReference type="Proteomes" id="UP000034508">
    <property type="component" value="Unassembled WGS sequence"/>
</dbReference>
<feature type="binding site" evidence="4">
    <location>
        <begin position="121"/>
        <end position="123"/>
    </location>
    <ligand>
        <name>GTP</name>
        <dbReference type="ChEBI" id="CHEBI:37565"/>
    </ligand>
</feature>
<dbReference type="EMBL" id="LBSM01000017">
    <property type="protein sequence ID" value="KKQ17628.1"/>
    <property type="molecule type" value="Genomic_DNA"/>
</dbReference>
<keyword evidence="4 6" id="KW-0717">Septation</keyword>
<dbReference type="Gene3D" id="3.40.50.1440">
    <property type="entry name" value="Tubulin/FtsZ, GTPase domain"/>
    <property type="match status" value="1"/>
</dbReference>
<feature type="binding site" evidence="4">
    <location>
        <position position="198"/>
    </location>
    <ligand>
        <name>GTP</name>
        <dbReference type="ChEBI" id="CHEBI:37565"/>
    </ligand>
</feature>
<keyword evidence="3 4" id="KW-0342">GTP-binding</keyword>
<dbReference type="PATRIC" id="fig|1618331.3.peg.803"/>
<feature type="binding site" evidence="4">
    <location>
        <position position="155"/>
    </location>
    <ligand>
        <name>GTP</name>
        <dbReference type="ChEBI" id="CHEBI:37565"/>
    </ligand>
</feature>
<dbReference type="InterPro" id="IPR003008">
    <property type="entry name" value="Tubulin_FtsZ_GTPase"/>
</dbReference>
<reference evidence="9 10" key="1">
    <citation type="journal article" date="2015" name="Nature">
        <title>rRNA introns, odd ribosomes, and small enigmatic genomes across a large radiation of phyla.</title>
        <authorList>
            <person name="Brown C.T."/>
            <person name="Hug L.A."/>
            <person name="Thomas B.C."/>
            <person name="Sharon I."/>
            <person name="Castelle C.J."/>
            <person name="Singh A."/>
            <person name="Wilkins M.J."/>
            <person name="Williams K.H."/>
            <person name="Banfield J.F."/>
        </authorList>
    </citation>
    <scope>NUCLEOTIDE SEQUENCE [LARGE SCALE GENOMIC DNA]</scope>
</reference>
<evidence type="ECO:0000256" key="1">
    <source>
        <dbReference type="ARBA" id="ARBA00009690"/>
    </source>
</evidence>
<feature type="domain" description="Tubulin/FtsZ GTPase" evidence="7">
    <location>
        <begin position="26"/>
        <end position="216"/>
    </location>
</feature>
<comment type="subunit">
    <text evidence="4">Homodimer. Polymerizes to form a dynamic ring structure in a strictly GTP-dependent manner. Interacts directly with several other division proteins.</text>
</comment>
<dbReference type="AlphaFoldDB" id="A0A0G0FEX9"/>
<keyword evidence="2 4" id="KW-0547">Nucleotide-binding</keyword>
<evidence type="ECO:0000256" key="4">
    <source>
        <dbReference type="HAMAP-Rule" id="MF_00909"/>
    </source>
</evidence>
<dbReference type="InterPro" id="IPR008280">
    <property type="entry name" value="Tub_FtsZ_C"/>
</dbReference>
<feature type="binding site" evidence="4">
    <location>
        <begin position="34"/>
        <end position="38"/>
    </location>
    <ligand>
        <name>GTP</name>
        <dbReference type="ChEBI" id="CHEBI:37565"/>
    </ligand>
</feature>
<evidence type="ECO:0000256" key="3">
    <source>
        <dbReference type="ARBA" id="ARBA00023134"/>
    </source>
</evidence>
<evidence type="ECO:0000259" key="7">
    <source>
        <dbReference type="SMART" id="SM00864"/>
    </source>
</evidence>
<evidence type="ECO:0000256" key="6">
    <source>
        <dbReference type="RuleBase" id="RU000631"/>
    </source>
</evidence>
<dbReference type="GO" id="GO:0032153">
    <property type="term" value="C:cell division site"/>
    <property type="evidence" value="ECO:0007669"/>
    <property type="project" value="UniProtKB-UniRule"/>
</dbReference>
<keyword evidence="4 6" id="KW-0131">Cell cycle</keyword>
<dbReference type="SMART" id="SM00865">
    <property type="entry name" value="Tubulin_C"/>
    <property type="match status" value="1"/>
</dbReference>
<protein>
    <recommendedName>
        <fullName evidence="4 5">Cell division protein FtsZ</fullName>
    </recommendedName>
</protein>
<dbReference type="GO" id="GO:0000917">
    <property type="term" value="P:division septum assembly"/>
    <property type="evidence" value="ECO:0007669"/>
    <property type="project" value="UniProtKB-KW"/>
</dbReference>
<dbReference type="GO" id="GO:0003924">
    <property type="term" value="F:GTPase activity"/>
    <property type="evidence" value="ECO:0007669"/>
    <property type="project" value="UniProtKB-UniRule"/>
</dbReference>
<keyword evidence="4" id="KW-0963">Cytoplasm</keyword>
<comment type="caution">
    <text evidence="9">The sequence shown here is derived from an EMBL/GenBank/DDBJ whole genome shotgun (WGS) entry which is preliminary data.</text>
</comment>
<dbReference type="PANTHER" id="PTHR30314">
    <property type="entry name" value="CELL DIVISION PROTEIN FTSZ-RELATED"/>
    <property type="match status" value="1"/>
</dbReference>
<dbReference type="Pfam" id="PF12327">
    <property type="entry name" value="FtsZ_C"/>
    <property type="match status" value="1"/>
</dbReference>
<comment type="similarity">
    <text evidence="1 4 6">Belongs to the FtsZ family.</text>
</comment>
<sequence length="358" mass="37976">MDFLMKDALETMKRTNINEIEVGKANIKVIGVGGAGNNMVSWLYKKGIQGAEIIAVNTDKQHLDVSDADHKFLIGPQVTRGLGCGGYPNKGGEAARESMGDLKESLKSGDMVFICAGMGGGTGTGAAPVVAQVAKETGAIVIGTVTMPLDIEKARVDKAEFGLQQLRDRCDTVIVIDNNRLVAIAGNLPLRQAFAVANELVSTMIKGIVETIAVPSLVNLDYADVKAIMSEGGVSVIGIGESNTDHRVDEAVKRALSNPLLDVSYEGATGALIHITGGNDLTLDEVSKVGEMVTEALDPDATVIWGARISDDMDKKLRVMTIITGVNSPYVLGKIDARQKVKSEQRFGQELGIEIVRA</sequence>
<dbReference type="NCBIfam" id="TIGR00065">
    <property type="entry name" value="ftsZ"/>
    <property type="match status" value="1"/>
</dbReference>
<dbReference type="GO" id="GO:0005525">
    <property type="term" value="F:GTP binding"/>
    <property type="evidence" value="ECO:0007669"/>
    <property type="project" value="UniProtKB-UniRule"/>
</dbReference>
<evidence type="ECO:0000256" key="5">
    <source>
        <dbReference type="NCBIfam" id="TIGR00065"/>
    </source>
</evidence>
<evidence type="ECO:0000313" key="10">
    <source>
        <dbReference type="Proteomes" id="UP000034508"/>
    </source>
</evidence>
<dbReference type="InterPro" id="IPR045061">
    <property type="entry name" value="FtsZ/CetZ"/>
</dbReference>
<dbReference type="GO" id="GO:0051258">
    <property type="term" value="P:protein polymerization"/>
    <property type="evidence" value="ECO:0007669"/>
    <property type="project" value="UniProtKB-UniRule"/>
</dbReference>
<accession>A0A0G0FEX9</accession>
<evidence type="ECO:0000313" key="9">
    <source>
        <dbReference type="EMBL" id="KKQ17628.1"/>
    </source>
</evidence>
<dbReference type="InterPro" id="IPR020805">
    <property type="entry name" value="Cell_div_FtsZ_CS"/>
</dbReference>
<evidence type="ECO:0000256" key="2">
    <source>
        <dbReference type="ARBA" id="ARBA00022741"/>
    </source>
</evidence>
<dbReference type="SMART" id="SM00864">
    <property type="entry name" value="Tubulin"/>
    <property type="match status" value="1"/>
</dbReference>
<evidence type="ECO:0000259" key="8">
    <source>
        <dbReference type="SMART" id="SM00865"/>
    </source>
</evidence>
<dbReference type="InterPro" id="IPR036525">
    <property type="entry name" value="Tubulin/FtsZ_GTPase_sf"/>
</dbReference>
<dbReference type="GO" id="GO:0043093">
    <property type="term" value="P:FtsZ-dependent cytokinesis"/>
    <property type="evidence" value="ECO:0007669"/>
    <property type="project" value="UniProtKB-UniRule"/>
</dbReference>
<proteinExistence type="inferred from homology"/>
<dbReference type="InterPro" id="IPR000158">
    <property type="entry name" value="Cell_div_FtsZ"/>
</dbReference>
<dbReference type="CDD" id="cd02201">
    <property type="entry name" value="FtsZ_type1"/>
    <property type="match status" value="1"/>
</dbReference>
<dbReference type="InterPro" id="IPR024757">
    <property type="entry name" value="FtsZ_C"/>
</dbReference>
<dbReference type="PRINTS" id="PR00423">
    <property type="entry name" value="CELLDVISFTSZ"/>
</dbReference>
<dbReference type="GO" id="GO:0005737">
    <property type="term" value="C:cytoplasm"/>
    <property type="evidence" value="ECO:0007669"/>
    <property type="project" value="UniProtKB-SubCell"/>
</dbReference>
<comment type="subcellular location">
    <subcellularLocation>
        <location evidence="4">Cytoplasm</location>
    </subcellularLocation>
    <text evidence="4">Assembles at midcell at the inner surface of the cytoplasmic membrane.</text>
</comment>